<dbReference type="AlphaFoldDB" id="A0A6A6ULE8"/>
<protein>
    <submittedName>
        <fullName evidence="1">Uncharacterized protein</fullName>
    </submittedName>
</protein>
<organism evidence="1 2">
    <name type="scientific">Microthyrium microscopicum</name>
    <dbReference type="NCBI Taxonomy" id="703497"/>
    <lineage>
        <taxon>Eukaryota</taxon>
        <taxon>Fungi</taxon>
        <taxon>Dikarya</taxon>
        <taxon>Ascomycota</taxon>
        <taxon>Pezizomycotina</taxon>
        <taxon>Dothideomycetes</taxon>
        <taxon>Dothideomycetes incertae sedis</taxon>
        <taxon>Microthyriales</taxon>
        <taxon>Microthyriaceae</taxon>
        <taxon>Microthyrium</taxon>
    </lineage>
</organism>
<reference evidence="1" key="1">
    <citation type="journal article" date="2020" name="Stud. Mycol.">
        <title>101 Dothideomycetes genomes: a test case for predicting lifestyles and emergence of pathogens.</title>
        <authorList>
            <person name="Haridas S."/>
            <person name="Albert R."/>
            <person name="Binder M."/>
            <person name="Bloem J."/>
            <person name="Labutti K."/>
            <person name="Salamov A."/>
            <person name="Andreopoulos B."/>
            <person name="Baker S."/>
            <person name="Barry K."/>
            <person name="Bills G."/>
            <person name="Bluhm B."/>
            <person name="Cannon C."/>
            <person name="Castanera R."/>
            <person name="Culley D."/>
            <person name="Daum C."/>
            <person name="Ezra D."/>
            <person name="Gonzalez J."/>
            <person name="Henrissat B."/>
            <person name="Kuo A."/>
            <person name="Liang C."/>
            <person name="Lipzen A."/>
            <person name="Lutzoni F."/>
            <person name="Magnuson J."/>
            <person name="Mondo S."/>
            <person name="Nolan M."/>
            <person name="Ohm R."/>
            <person name="Pangilinan J."/>
            <person name="Park H.-J."/>
            <person name="Ramirez L."/>
            <person name="Alfaro M."/>
            <person name="Sun H."/>
            <person name="Tritt A."/>
            <person name="Yoshinaga Y."/>
            <person name="Zwiers L.-H."/>
            <person name="Turgeon B."/>
            <person name="Goodwin S."/>
            <person name="Spatafora J."/>
            <person name="Crous P."/>
            <person name="Grigoriev I."/>
        </authorList>
    </citation>
    <scope>NUCLEOTIDE SEQUENCE</scope>
    <source>
        <strain evidence="1">CBS 115976</strain>
    </source>
</reference>
<accession>A0A6A6ULE8</accession>
<dbReference type="EMBL" id="MU004231">
    <property type="protein sequence ID" value="KAF2673115.1"/>
    <property type="molecule type" value="Genomic_DNA"/>
</dbReference>
<dbReference type="Proteomes" id="UP000799302">
    <property type="component" value="Unassembled WGS sequence"/>
</dbReference>
<gene>
    <name evidence="1" type="ORF">BT63DRAFT_421296</name>
</gene>
<proteinExistence type="predicted"/>
<sequence length="375" mass="43100">MYSEEEIIWSQERFGQFEPEEYHLYFKEQIQKWAGEGLFSKDAIMSRLSTDLHPRTWGSDNPELEDRVMTNFESLRNGFNTGLDRKKFITAMAQYLGANFVYLETGLSKLFDMIHWLGSFPFPPDKVEPVDYLCFLRALTILDDERALDIQGSLSGSLGPHSGMYRTERGRTIQDQRRMFFRSLATTAENADSISDGEINKSNGEVQEPDNCRTFLIPIFEIFRHDDSLERGSEEWHDSMEEVSIGRLEDERDIDLLDVLAITSTSLTAINVASPHRFTYDVVLPSVRDNQRLYLDQLHIPYNDLFDLSKILVYMNAKFECEDGEAVDAFDIDAAASGWCTKFVRPGENISWKVFNATIGQQLVFISRLISIVLD</sequence>
<evidence type="ECO:0000313" key="1">
    <source>
        <dbReference type="EMBL" id="KAF2673115.1"/>
    </source>
</evidence>
<keyword evidence="2" id="KW-1185">Reference proteome</keyword>
<evidence type="ECO:0000313" key="2">
    <source>
        <dbReference type="Proteomes" id="UP000799302"/>
    </source>
</evidence>
<name>A0A6A6ULE8_9PEZI</name>